<gene>
    <name evidence="1" type="ORF">A3C25_05610</name>
</gene>
<name>A0A1F7GX48_9BACT</name>
<proteinExistence type="predicted"/>
<dbReference type="InterPro" id="IPR036388">
    <property type="entry name" value="WH-like_DNA-bd_sf"/>
</dbReference>
<dbReference type="EMBL" id="MFZO01000046">
    <property type="protein sequence ID" value="OGK23538.1"/>
    <property type="molecule type" value="Genomic_DNA"/>
</dbReference>
<dbReference type="Proteomes" id="UP000177913">
    <property type="component" value="Unassembled WGS sequence"/>
</dbReference>
<accession>A0A1F7GX48</accession>
<evidence type="ECO:0000313" key="2">
    <source>
        <dbReference type="Proteomes" id="UP000177913"/>
    </source>
</evidence>
<evidence type="ECO:0000313" key="1">
    <source>
        <dbReference type="EMBL" id="OGK23538.1"/>
    </source>
</evidence>
<organism evidence="1 2">
    <name type="scientific">Candidatus Roizmanbacteria bacterium RIFCSPHIGHO2_02_FULL_38_11</name>
    <dbReference type="NCBI Taxonomy" id="1802039"/>
    <lineage>
        <taxon>Bacteria</taxon>
        <taxon>Candidatus Roizmaniibacteriota</taxon>
    </lineage>
</organism>
<sequence>MTESVSKIDREPKDHEPYAYALRRVGFENSVPLLQKETERFFLTGLETSLRDALQILNPPSSPNIDTQTHVLTRETDEAKEIRRITEHNMWVAGISDFVQNVRVIPPESLFGLCAVDVQRLALTDIGKAIVILKDEWPDLNLFLYHGRARESAGTKPRRLTRDVLPAKSYRIPLLQNMIRQRDRLLHMSPQKDVGFRFPESDFDFLACSGTGGPTLDDIARLLQAEVFKRNKGGWADVRQSSRRTGFKRVEFGISGSFWWDRDLDRIHKVGRTSLGHLFYPAYKGVYEPHNLLLPFLMESARVDIPVLLVPHYDRQEDKLILWGLAVDFWGGIQDLARHRLESQKWLNSTYSLALYPFPEISFPQESPQQLLFDLGYAFRTWPWGAKYPVMRSLNMPVPFLTDEQLEDPITVRKYLPKQTQEFLTDHVVRYLHNLASNNRDLLGSREQRLEAGLSFLEDIVQALDGDSIATFLRLLPAGMSITKNSGKVFGVDFGVDIYGIGVLDRVGLLPKIGELLANSETLDMIKKLILSEVYKVEFPSEGHTDKKGRKLFFDFLFQLAENDPFKVFQMLQPVWCTDREWKKIVNNNLVRLVELDERFGRIKRVALPQRILQALNTESRPMTTTELAGFLGKAPSQIFSILQRMEERGTVIRFGGHRGERGTGRKGLGVGGFRAYFCLASQAEQFANQIKFLSAQEKIIVIMREQSRPLMFKDLAGLTGMNSQTVSEAMKILEREGRVQSEKKLWSLVS</sequence>
<dbReference type="AlphaFoldDB" id="A0A1F7GX48"/>
<dbReference type="SUPFAM" id="SSF46785">
    <property type="entry name" value="Winged helix' DNA-binding domain"/>
    <property type="match status" value="2"/>
</dbReference>
<protein>
    <submittedName>
        <fullName evidence="1">Uncharacterized protein</fullName>
    </submittedName>
</protein>
<dbReference type="Gene3D" id="1.10.10.10">
    <property type="entry name" value="Winged helix-like DNA-binding domain superfamily/Winged helix DNA-binding domain"/>
    <property type="match status" value="2"/>
</dbReference>
<comment type="caution">
    <text evidence="1">The sequence shown here is derived from an EMBL/GenBank/DDBJ whole genome shotgun (WGS) entry which is preliminary data.</text>
</comment>
<dbReference type="InterPro" id="IPR036390">
    <property type="entry name" value="WH_DNA-bd_sf"/>
</dbReference>
<reference evidence="1 2" key="1">
    <citation type="journal article" date="2016" name="Nat. Commun.">
        <title>Thousands of microbial genomes shed light on interconnected biogeochemical processes in an aquifer system.</title>
        <authorList>
            <person name="Anantharaman K."/>
            <person name="Brown C.T."/>
            <person name="Hug L.A."/>
            <person name="Sharon I."/>
            <person name="Castelle C.J."/>
            <person name="Probst A.J."/>
            <person name="Thomas B.C."/>
            <person name="Singh A."/>
            <person name="Wilkins M.J."/>
            <person name="Karaoz U."/>
            <person name="Brodie E.L."/>
            <person name="Williams K.H."/>
            <person name="Hubbard S.S."/>
            <person name="Banfield J.F."/>
        </authorList>
    </citation>
    <scope>NUCLEOTIDE SEQUENCE [LARGE SCALE GENOMIC DNA]</scope>
</reference>